<keyword evidence="12" id="KW-1185">Reference proteome</keyword>
<evidence type="ECO:0000256" key="4">
    <source>
        <dbReference type="ARBA" id="ARBA00022598"/>
    </source>
</evidence>
<accession>A0ABS5XG56</accession>
<evidence type="ECO:0000259" key="10">
    <source>
        <dbReference type="Pfam" id="PF00117"/>
    </source>
</evidence>
<evidence type="ECO:0000256" key="8">
    <source>
        <dbReference type="ARBA" id="ARBA00022975"/>
    </source>
</evidence>
<comment type="pathway">
    <text evidence="1">Pyrimidine metabolism; CTP biosynthesis via de novo pathway; CTP from UDP: step 2/2.</text>
</comment>
<sequence length="240" mass="26065">MKDSYQSRRSLRIGLVGDHDASITAHRAIPRALEQAALASDVTLDVVWMPTETLAEESLDGFNGLWCVPGSPYRDTEGALRAITHAREQRLPFLGTCGGFQHAVLEHARNVLGWQDADHAESFPEATRPVISPLVCALRETLELVVLKAGTRVANAYNAPYAFEGYFCGYGLNPEYRAQLTDGPLRVAATDSSGTVRAVELDDHPFFVATLFQPERAALIGRTPPLVSAFIDACASRVAA</sequence>
<dbReference type="Gene3D" id="3.40.50.880">
    <property type="match status" value="1"/>
</dbReference>
<dbReference type="Proteomes" id="UP001519667">
    <property type="component" value="Unassembled WGS sequence"/>
</dbReference>
<dbReference type="SUPFAM" id="SSF52317">
    <property type="entry name" value="Class I glutamine amidotransferase-like"/>
    <property type="match status" value="1"/>
</dbReference>
<dbReference type="InterPro" id="IPR029062">
    <property type="entry name" value="Class_I_gatase-like"/>
</dbReference>
<dbReference type="InterPro" id="IPR033828">
    <property type="entry name" value="GATase1_CTP_Synthase"/>
</dbReference>
<reference evidence="11 12" key="1">
    <citation type="submission" date="2021-04" db="EMBL/GenBank/DDBJ databases">
        <title>Pseudomonas boanensis sp. nov., a bacterium isolated from river water used for household purposes in Boane District, Mozambique.</title>
        <authorList>
            <person name="Nicklasson M."/>
            <person name="Martin-Rodriguez A.J."/>
            <person name="Thorell K."/>
            <person name="Neves L."/>
            <person name="Mussagy A."/>
            <person name="Rydberg H.A."/>
            <person name="Hernroth B."/>
            <person name="Svensson-Stadler L."/>
            <person name="Sjoling A."/>
        </authorList>
    </citation>
    <scope>NUCLEOTIDE SEQUENCE [LARGE SCALE GENOMIC DNA]</scope>
    <source>
        <strain evidence="11 12">DB1</strain>
    </source>
</reference>
<dbReference type="PROSITE" id="PS51273">
    <property type="entry name" value="GATASE_TYPE_1"/>
    <property type="match status" value="1"/>
</dbReference>
<evidence type="ECO:0000256" key="3">
    <source>
        <dbReference type="ARBA" id="ARBA00012291"/>
    </source>
</evidence>
<evidence type="ECO:0000256" key="1">
    <source>
        <dbReference type="ARBA" id="ARBA00005171"/>
    </source>
</evidence>
<name>A0ABS5XG56_9GAMM</name>
<keyword evidence="4" id="KW-0436">Ligase</keyword>
<evidence type="ECO:0000313" key="11">
    <source>
        <dbReference type="EMBL" id="MBT8766674.1"/>
    </source>
</evidence>
<dbReference type="InterPro" id="IPR004468">
    <property type="entry name" value="CTP_synthase"/>
</dbReference>
<dbReference type="PANTHER" id="PTHR11550">
    <property type="entry name" value="CTP SYNTHASE"/>
    <property type="match status" value="1"/>
</dbReference>
<comment type="similarity">
    <text evidence="2">Belongs to the CTP synthase family.</text>
</comment>
<keyword evidence="7" id="KW-0315">Glutamine amidotransferase</keyword>
<evidence type="ECO:0000256" key="7">
    <source>
        <dbReference type="ARBA" id="ARBA00022962"/>
    </source>
</evidence>
<organism evidence="11 12">
    <name type="scientific">Metapseudomonas boanensis</name>
    <dbReference type="NCBI Taxonomy" id="2822138"/>
    <lineage>
        <taxon>Bacteria</taxon>
        <taxon>Pseudomonadati</taxon>
        <taxon>Pseudomonadota</taxon>
        <taxon>Gammaproteobacteria</taxon>
        <taxon>Pseudomonadales</taxon>
        <taxon>Pseudomonadaceae</taxon>
        <taxon>Metapseudomonas</taxon>
    </lineage>
</organism>
<evidence type="ECO:0000313" key="12">
    <source>
        <dbReference type="Proteomes" id="UP001519667"/>
    </source>
</evidence>
<dbReference type="CDD" id="cd01746">
    <property type="entry name" value="GATase1_CTP_Synthase"/>
    <property type="match status" value="1"/>
</dbReference>
<evidence type="ECO:0000256" key="5">
    <source>
        <dbReference type="ARBA" id="ARBA00022741"/>
    </source>
</evidence>
<protein>
    <recommendedName>
        <fullName evidence="3">CTP synthase (glutamine hydrolyzing)</fullName>
        <ecNumber evidence="3">6.3.4.2</ecNumber>
    </recommendedName>
</protein>
<dbReference type="PANTHER" id="PTHR11550:SF0">
    <property type="entry name" value="CTP SYNTHASE-RELATED"/>
    <property type="match status" value="1"/>
</dbReference>
<dbReference type="EC" id="6.3.4.2" evidence="3"/>
<dbReference type="EMBL" id="JAGTIS010000005">
    <property type="protein sequence ID" value="MBT8766674.1"/>
    <property type="molecule type" value="Genomic_DNA"/>
</dbReference>
<dbReference type="RefSeq" id="WP_215373908.1">
    <property type="nucleotide sequence ID" value="NZ_JAGTIS010000005.1"/>
</dbReference>
<proteinExistence type="inferred from homology"/>
<gene>
    <name evidence="11" type="ORF">J7302_11155</name>
</gene>
<keyword evidence="5" id="KW-0547">Nucleotide-binding</keyword>
<dbReference type="InterPro" id="IPR017926">
    <property type="entry name" value="GATASE"/>
</dbReference>
<comment type="catalytic activity">
    <reaction evidence="9">
        <text>UTP + L-glutamine + ATP + H2O = CTP + L-glutamate + ADP + phosphate + 2 H(+)</text>
        <dbReference type="Rhea" id="RHEA:26426"/>
        <dbReference type="ChEBI" id="CHEBI:15377"/>
        <dbReference type="ChEBI" id="CHEBI:15378"/>
        <dbReference type="ChEBI" id="CHEBI:29985"/>
        <dbReference type="ChEBI" id="CHEBI:30616"/>
        <dbReference type="ChEBI" id="CHEBI:37563"/>
        <dbReference type="ChEBI" id="CHEBI:43474"/>
        <dbReference type="ChEBI" id="CHEBI:46398"/>
        <dbReference type="ChEBI" id="CHEBI:58359"/>
        <dbReference type="ChEBI" id="CHEBI:456216"/>
        <dbReference type="EC" id="6.3.4.2"/>
    </reaction>
</comment>
<keyword evidence="8" id="KW-0665">Pyrimidine biosynthesis</keyword>
<evidence type="ECO:0000256" key="9">
    <source>
        <dbReference type="ARBA" id="ARBA00047781"/>
    </source>
</evidence>
<dbReference type="NCBIfam" id="NF004836">
    <property type="entry name" value="PRK06186.1"/>
    <property type="match status" value="1"/>
</dbReference>
<dbReference type="Pfam" id="PF00117">
    <property type="entry name" value="GATase"/>
    <property type="match status" value="1"/>
</dbReference>
<evidence type="ECO:0000256" key="2">
    <source>
        <dbReference type="ARBA" id="ARBA00007533"/>
    </source>
</evidence>
<feature type="domain" description="Glutamine amidotransferase" evidence="10">
    <location>
        <begin position="29"/>
        <end position="119"/>
    </location>
</feature>
<comment type="caution">
    <text evidence="11">The sequence shown here is derived from an EMBL/GenBank/DDBJ whole genome shotgun (WGS) entry which is preliminary data.</text>
</comment>
<evidence type="ECO:0000256" key="6">
    <source>
        <dbReference type="ARBA" id="ARBA00022840"/>
    </source>
</evidence>
<keyword evidence="6" id="KW-0067">ATP-binding</keyword>